<dbReference type="EMBL" id="CAJNOL010000048">
    <property type="protein sequence ID" value="CAF0786799.1"/>
    <property type="molecule type" value="Genomic_DNA"/>
</dbReference>
<dbReference type="SUPFAM" id="SSF49899">
    <property type="entry name" value="Concanavalin A-like lectins/glucanases"/>
    <property type="match status" value="1"/>
</dbReference>
<keyword evidence="2" id="KW-1185">Reference proteome</keyword>
<dbReference type="InterPro" id="IPR013320">
    <property type="entry name" value="ConA-like_dom_sf"/>
</dbReference>
<evidence type="ECO:0000313" key="1">
    <source>
        <dbReference type="EMBL" id="CAF0786799.1"/>
    </source>
</evidence>
<protein>
    <recommendedName>
        <fullName evidence="3">B box-type domain-containing protein</fullName>
    </recommendedName>
</protein>
<sequence length="339" mass="39763">MEALPTRKLCSTINDCKQTAATNCEGCSQSFCTKHFLEHRHLLSEEMNVIISEHSHLQHTFKQSIECDLHPFVKQIDEWEKESIVKIQQKAEKLRQELFQLISIRNNEILSILQQLSEDLNENRKNDNFIEMDLQQWKITLENLKTKLDSSSTTFSFDIHDDLPLVQNISIIFTIENELFEKVFDNIVQIKQYGQVAIHDTSYNYTEVRGKNEYTTGHHKIRLYIEQSADKWTFLGITSKSILLQKQSTNSKSSYGWANNNYFLLNGECQLNRSSPRIEMKTNDIITLIFDCDNHKIFMINERTNTKYELIVNINHCPFPWQFHVNLYEANSCIRILSA</sequence>
<evidence type="ECO:0000313" key="2">
    <source>
        <dbReference type="Proteomes" id="UP000663870"/>
    </source>
</evidence>
<dbReference type="InterPro" id="IPR043136">
    <property type="entry name" value="B30.2/SPRY_sf"/>
</dbReference>
<name>A0A813RX15_9BILA</name>
<organism evidence="1 2">
    <name type="scientific">Rotaria sordida</name>
    <dbReference type="NCBI Taxonomy" id="392033"/>
    <lineage>
        <taxon>Eukaryota</taxon>
        <taxon>Metazoa</taxon>
        <taxon>Spiralia</taxon>
        <taxon>Gnathifera</taxon>
        <taxon>Rotifera</taxon>
        <taxon>Eurotatoria</taxon>
        <taxon>Bdelloidea</taxon>
        <taxon>Philodinida</taxon>
        <taxon>Philodinidae</taxon>
        <taxon>Rotaria</taxon>
    </lineage>
</organism>
<reference evidence="1" key="1">
    <citation type="submission" date="2021-02" db="EMBL/GenBank/DDBJ databases">
        <authorList>
            <person name="Nowell W R."/>
        </authorList>
    </citation>
    <scope>NUCLEOTIDE SEQUENCE</scope>
</reference>
<dbReference type="AlphaFoldDB" id="A0A813RX15"/>
<comment type="caution">
    <text evidence="1">The sequence shown here is derived from an EMBL/GenBank/DDBJ whole genome shotgun (WGS) entry which is preliminary data.</text>
</comment>
<dbReference type="Proteomes" id="UP000663870">
    <property type="component" value="Unassembled WGS sequence"/>
</dbReference>
<evidence type="ECO:0008006" key="3">
    <source>
        <dbReference type="Google" id="ProtNLM"/>
    </source>
</evidence>
<accession>A0A813RX15</accession>
<gene>
    <name evidence="1" type="ORF">JXQ802_LOCUS3525</name>
</gene>
<proteinExistence type="predicted"/>
<dbReference type="Gene3D" id="2.60.120.920">
    <property type="match status" value="1"/>
</dbReference>